<organism evidence="1 2">
    <name type="scientific">Trapa incisa</name>
    <dbReference type="NCBI Taxonomy" id="236973"/>
    <lineage>
        <taxon>Eukaryota</taxon>
        <taxon>Viridiplantae</taxon>
        <taxon>Streptophyta</taxon>
        <taxon>Embryophyta</taxon>
        <taxon>Tracheophyta</taxon>
        <taxon>Spermatophyta</taxon>
        <taxon>Magnoliopsida</taxon>
        <taxon>eudicotyledons</taxon>
        <taxon>Gunneridae</taxon>
        <taxon>Pentapetalae</taxon>
        <taxon>rosids</taxon>
        <taxon>malvids</taxon>
        <taxon>Myrtales</taxon>
        <taxon>Lythraceae</taxon>
        <taxon>Trapa</taxon>
    </lineage>
</organism>
<dbReference type="EMBL" id="JAXIOK010000013">
    <property type="protein sequence ID" value="KAK4757164.1"/>
    <property type="molecule type" value="Genomic_DNA"/>
</dbReference>
<reference evidence="1 2" key="1">
    <citation type="journal article" date="2023" name="Hortic Res">
        <title>Pangenome of water caltrop reveals structural variations and asymmetric subgenome divergence after allopolyploidization.</title>
        <authorList>
            <person name="Zhang X."/>
            <person name="Chen Y."/>
            <person name="Wang L."/>
            <person name="Yuan Y."/>
            <person name="Fang M."/>
            <person name="Shi L."/>
            <person name="Lu R."/>
            <person name="Comes H.P."/>
            <person name="Ma Y."/>
            <person name="Chen Y."/>
            <person name="Huang G."/>
            <person name="Zhou Y."/>
            <person name="Zheng Z."/>
            <person name="Qiu Y."/>
        </authorList>
    </citation>
    <scope>NUCLEOTIDE SEQUENCE [LARGE SCALE GENOMIC DNA]</scope>
    <source>
        <tissue evidence="1">Roots</tissue>
    </source>
</reference>
<name>A0AAN7K0R9_9MYRT</name>
<protein>
    <submittedName>
        <fullName evidence="1">Uncharacterized protein</fullName>
    </submittedName>
</protein>
<keyword evidence="2" id="KW-1185">Reference proteome</keyword>
<sequence length="100" mass="11879">MMESEYLNEWSSKEKNVRWTLPIMIFRHFEVGLQNHLQVYHIQRLGGSDEFWSCSSLLWHGVFLWLVLHASKGVKMVGSMWYIYDLSIGCMVHQGVRILY</sequence>
<comment type="caution">
    <text evidence="1">The sequence shown here is derived from an EMBL/GenBank/DDBJ whole genome shotgun (WGS) entry which is preliminary data.</text>
</comment>
<evidence type="ECO:0000313" key="1">
    <source>
        <dbReference type="EMBL" id="KAK4757164.1"/>
    </source>
</evidence>
<dbReference type="AlphaFoldDB" id="A0AAN7K0R9"/>
<gene>
    <name evidence="1" type="ORF">SAY87_007291</name>
</gene>
<dbReference type="Proteomes" id="UP001345219">
    <property type="component" value="Chromosome 6"/>
</dbReference>
<accession>A0AAN7K0R9</accession>
<evidence type="ECO:0000313" key="2">
    <source>
        <dbReference type="Proteomes" id="UP001345219"/>
    </source>
</evidence>
<proteinExistence type="predicted"/>